<accession>A0A7J6WF48</accession>
<dbReference type="EMBL" id="JABWDY010016512">
    <property type="protein sequence ID" value="KAF5196049.1"/>
    <property type="molecule type" value="Genomic_DNA"/>
</dbReference>
<organism evidence="1 2">
    <name type="scientific">Thalictrum thalictroides</name>
    <name type="common">Rue-anemone</name>
    <name type="synonym">Anemone thalictroides</name>
    <dbReference type="NCBI Taxonomy" id="46969"/>
    <lineage>
        <taxon>Eukaryota</taxon>
        <taxon>Viridiplantae</taxon>
        <taxon>Streptophyta</taxon>
        <taxon>Embryophyta</taxon>
        <taxon>Tracheophyta</taxon>
        <taxon>Spermatophyta</taxon>
        <taxon>Magnoliopsida</taxon>
        <taxon>Ranunculales</taxon>
        <taxon>Ranunculaceae</taxon>
        <taxon>Thalictroideae</taxon>
        <taxon>Thalictrum</taxon>
    </lineage>
</organism>
<dbReference type="Proteomes" id="UP000554482">
    <property type="component" value="Unassembled WGS sequence"/>
</dbReference>
<evidence type="ECO:0000313" key="2">
    <source>
        <dbReference type="Proteomes" id="UP000554482"/>
    </source>
</evidence>
<proteinExistence type="predicted"/>
<dbReference type="OrthoDB" id="1935530at2759"/>
<protein>
    <submittedName>
        <fullName evidence="1">Uncharacterized protein</fullName>
    </submittedName>
</protein>
<dbReference type="AlphaFoldDB" id="A0A7J6WF48"/>
<name>A0A7J6WF48_THATH</name>
<dbReference type="PANTHER" id="PTHR35120:SF2">
    <property type="entry name" value="AMINOTRANSFERASE-LIKE PLANT MOBILE DOMAIN-CONTAINING PROTEIN"/>
    <property type="match status" value="1"/>
</dbReference>
<reference evidence="1 2" key="1">
    <citation type="submission" date="2020-06" db="EMBL/GenBank/DDBJ databases">
        <title>Transcriptomic and genomic resources for Thalictrum thalictroides and T. hernandezii: Facilitating candidate gene discovery in an emerging model plant lineage.</title>
        <authorList>
            <person name="Arias T."/>
            <person name="Riano-Pachon D.M."/>
            <person name="Di Stilio V.S."/>
        </authorList>
    </citation>
    <scope>NUCLEOTIDE SEQUENCE [LARGE SCALE GENOMIC DNA]</scope>
    <source>
        <strain evidence="2">cv. WT478/WT964</strain>
        <tissue evidence="1">Leaves</tissue>
    </source>
</reference>
<sequence length="125" mass="14202">MDGEEDDVDLKIGSSEGYQGQDLELCLGQDKIESEQQYKDDDIMDYQESGGPTHWLLGEKNHMNNHFLRPCSPSLRHVEHSSGDFMYTGVDAHLNSADANIFANDYKRDICNDDIANHHSLHARH</sequence>
<comment type="caution">
    <text evidence="1">The sequence shown here is derived from an EMBL/GenBank/DDBJ whole genome shotgun (WGS) entry which is preliminary data.</text>
</comment>
<dbReference type="PANTHER" id="PTHR35120">
    <property type="entry name" value="HISTONE ACETYLTRANSFERASE KAT6B-LIKE"/>
    <property type="match status" value="1"/>
</dbReference>
<keyword evidence="2" id="KW-1185">Reference proteome</keyword>
<evidence type="ECO:0000313" key="1">
    <source>
        <dbReference type="EMBL" id="KAF5196049.1"/>
    </source>
</evidence>
<gene>
    <name evidence="1" type="ORF">FRX31_014364</name>
</gene>